<gene>
    <name evidence="1" type="ORF">V474_13950</name>
</gene>
<organism evidence="1 2">
    <name type="scientific">Novosphingobium barchaimii LL02</name>
    <dbReference type="NCBI Taxonomy" id="1114963"/>
    <lineage>
        <taxon>Bacteria</taxon>
        <taxon>Pseudomonadati</taxon>
        <taxon>Pseudomonadota</taxon>
        <taxon>Alphaproteobacteria</taxon>
        <taxon>Sphingomonadales</taxon>
        <taxon>Sphingomonadaceae</taxon>
        <taxon>Novosphingobium</taxon>
    </lineage>
</organism>
<sequence>MKDARLMEHDAILRADKALDPQTVGGSFAAAVCAHGPGEALIYHSRAKDKRKTSGENAAAVEMERSLMTNPAVKMAQVIGMPDERLMEGAAACIEIRPRSTVEDVELVCRCISRIASDMILRARRA</sequence>
<dbReference type="Proteomes" id="UP000052268">
    <property type="component" value="Unassembled WGS sequence"/>
</dbReference>
<dbReference type="InterPro" id="IPR045851">
    <property type="entry name" value="AMP-bd_C_sf"/>
</dbReference>
<accession>A0A0J7XYQ4</accession>
<comment type="caution">
    <text evidence="1">The sequence shown here is derived from an EMBL/GenBank/DDBJ whole genome shotgun (WGS) entry which is preliminary data.</text>
</comment>
<evidence type="ECO:0000313" key="1">
    <source>
        <dbReference type="EMBL" id="KMS56617.1"/>
    </source>
</evidence>
<dbReference type="AlphaFoldDB" id="A0A0J7XYQ4"/>
<name>A0A0J7XYQ4_9SPHN</name>
<dbReference type="SUPFAM" id="SSF56801">
    <property type="entry name" value="Acetyl-CoA synthetase-like"/>
    <property type="match status" value="1"/>
</dbReference>
<proteinExistence type="predicted"/>
<reference evidence="1 2" key="1">
    <citation type="journal article" date="2015" name="G3 (Bethesda)">
        <title>Insights into Ongoing Evolution of the Hexachlorocyclohexane Catabolic Pathway from Comparative Genomics of Ten Sphingomonadaceae Strains.</title>
        <authorList>
            <person name="Pearce S.L."/>
            <person name="Oakeshott J.G."/>
            <person name="Pandey G."/>
        </authorList>
    </citation>
    <scope>NUCLEOTIDE SEQUENCE [LARGE SCALE GENOMIC DNA]</scope>
    <source>
        <strain evidence="1 2">LL02</strain>
    </source>
</reference>
<keyword evidence="2" id="KW-1185">Reference proteome</keyword>
<evidence type="ECO:0000313" key="2">
    <source>
        <dbReference type="Proteomes" id="UP000052268"/>
    </source>
</evidence>
<dbReference type="EMBL" id="JACU01000004">
    <property type="protein sequence ID" value="KMS56617.1"/>
    <property type="molecule type" value="Genomic_DNA"/>
</dbReference>
<protein>
    <submittedName>
        <fullName evidence="1">Uncharacterized protein</fullName>
    </submittedName>
</protein>
<dbReference type="Gene3D" id="3.30.300.30">
    <property type="match status" value="1"/>
</dbReference>
<dbReference type="PATRIC" id="fig|1114963.3.peg.1600"/>